<dbReference type="GeneID" id="35604957"/>
<sequence length="203" mass="22912">MSSACSITTAEEKEAAQPTPTSQPLNLDKMNFQSQSPFHNLPPEIRNRITILICESTTLLYNHPSRLFNPTDSRARLPEGNPPPNSNQKKPRAPAYLLTCKKTYTESHQLLYAMAKFQFAFPSDLKVWAKIIPFDLQRLVTRLELLHDRSMAPDAVQKWKDFIEGETGLGVEVPLYKVSSIWMVMGPVEGERDSIVPLAEEGD</sequence>
<evidence type="ECO:0000313" key="3">
    <source>
        <dbReference type="Proteomes" id="UP000225277"/>
    </source>
</evidence>
<dbReference type="Proteomes" id="UP000225277">
    <property type="component" value="Unassembled WGS sequence"/>
</dbReference>
<feature type="compositionally biased region" description="Polar residues" evidence="1">
    <location>
        <begin position="18"/>
        <end position="38"/>
    </location>
</feature>
<name>A0A2D3VB42_9PEZI</name>
<evidence type="ECO:0000313" key="2">
    <source>
        <dbReference type="EMBL" id="CZT24180.1"/>
    </source>
</evidence>
<accession>A0A2D3VB42</accession>
<dbReference type="AlphaFoldDB" id="A0A2D3VB42"/>
<feature type="region of interest" description="Disordered" evidence="1">
    <location>
        <begin position="1"/>
        <end position="39"/>
    </location>
</feature>
<dbReference type="InterPro" id="IPR038883">
    <property type="entry name" value="AN11006-like"/>
</dbReference>
<dbReference type="RefSeq" id="XP_023630904.1">
    <property type="nucleotide sequence ID" value="XM_023775136.1"/>
</dbReference>
<keyword evidence="3" id="KW-1185">Reference proteome</keyword>
<dbReference type="EMBL" id="FJUY01000020">
    <property type="protein sequence ID" value="CZT24180.1"/>
    <property type="molecule type" value="Genomic_DNA"/>
</dbReference>
<gene>
    <name evidence="2" type="ORF">RCC_09897</name>
</gene>
<dbReference type="PANTHER" id="PTHR42085">
    <property type="entry name" value="F-BOX DOMAIN-CONTAINING PROTEIN"/>
    <property type="match status" value="1"/>
</dbReference>
<reference evidence="2 3" key="1">
    <citation type="submission" date="2016-03" db="EMBL/GenBank/DDBJ databases">
        <authorList>
            <person name="Ploux O."/>
        </authorList>
    </citation>
    <scope>NUCLEOTIDE SEQUENCE [LARGE SCALE GENOMIC DNA]</scope>
    <source>
        <strain evidence="2 3">URUG2</strain>
    </source>
</reference>
<organism evidence="2 3">
    <name type="scientific">Ramularia collo-cygni</name>
    <dbReference type="NCBI Taxonomy" id="112498"/>
    <lineage>
        <taxon>Eukaryota</taxon>
        <taxon>Fungi</taxon>
        <taxon>Dikarya</taxon>
        <taxon>Ascomycota</taxon>
        <taxon>Pezizomycotina</taxon>
        <taxon>Dothideomycetes</taxon>
        <taxon>Dothideomycetidae</taxon>
        <taxon>Mycosphaerellales</taxon>
        <taxon>Mycosphaerellaceae</taxon>
        <taxon>Ramularia</taxon>
    </lineage>
</organism>
<evidence type="ECO:0000256" key="1">
    <source>
        <dbReference type="SAM" id="MobiDB-lite"/>
    </source>
</evidence>
<proteinExistence type="predicted"/>
<feature type="region of interest" description="Disordered" evidence="1">
    <location>
        <begin position="70"/>
        <end position="92"/>
    </location>
</feature>
<dbReference type="PANTHER" id="PTHR42085:SF1">
    <property type="entry name" value="F-BOX DOMAIN-CONTAINING PROTEIN"/>
    <property type="match status" value="1"/>
</dbReference>
<protein>
    <submittedName>
        <fullName evidence="2">Uncharacterized protein</fullName>
    </submittedName>
</protein>